<keyword evidence="1" id="KW-0812">Transmembrane</keyword>
<keyword evidence="1" id="KW-0472">Membrane</keyword>
<feature type="domain" description="Uncharacterized protein YyaB-like PH" evidence="2">
    <location>
        <begin position="64"/>
        <end position="137"/>
    </location>
</feature>
<evidence type="ECO:0000256" key="1">
    <source>
        <dbReference type="SAM" id="Phobius"/>
    </source>
</evidence>
<keyword evidence="1" id="KW-1133">Transmembrane helix</keyword>
<accession>A0ABS6KD04</accession>
<reference evidence="3 4" key="1">
    <citation type="submission" date="2021-06" db="EMBL/GenBank/DDBJ databases">
        <title>Description of novel taxa of the family Lachnospiraceae.</title>
        <authorList>
            <person name="Chaplin A.V."/>
            <person name="Sokolova S.R."/>
            <person name="Pikina A.P."/>
            <person name="Korzhanova M."/>
            <person name="Belova V."/>
            <person name="Korostin D."/>
            <person name="Efimov B.A."/>
        </authorList>
    </citation>
    <scope>NUCLEOTIDE SEQUENCE [LARGE SCALE GENOMIC DNA]</scope>
    <source>
        <strain evidence="3 4">ASD4241</strain>
    </source>
</reference>
<feature type="transmembrane region" description="Helical" evidence="1">
    <location>
        <begin position="43"/>
        <end position="62"/>
    </location>
</feature>
<dbReference type="Proteomes" id="UP001314681">
    <property type="component" value="Unassembled WGS sequence"/>
</dbReference>
<keyword evidence="4" id="KW-1185">Reference proteome</keyword>
<comment type="caution">
    <text evidence="3">The sequence shown here is derived from an EMBL/GenBank/DDBJ whole genome shotgun (WGS) entry which is preliminary data.</text>
</comment>
<evidence type="ECO:0000313" key="4">
    <source>
        <dbReference type="Proteomes" id="UP001314681"/>
    </source>
</evidence>
<feature type="transmembrane region" description="Helical" evidence="1">
    <location>
        <begin position="12"/>
        <end position="31"/>
    </location>
</feature>
<sequence>MKEYQSEKGTFYLIAIIIAIVLLLPLLIVRYNPVSSQERLAVILAYVIAAAAYFFSIIYPILNTRYIIKDKTLVIKSGFYKNDISCDKIIEITPGKSFQREPALSSSRLYVKYRDGQLIKTVGISPKNKEDFIKSLQL</sequence>
<gene>
    <name evidence="3" type="ORF">KTH90_20490</name>
</gene>
<dbReference type="InterPro" id="IPR009589">
    <property type="entry name" value="PH_YyaB-like"/>
</dbReference>
<evidence type="ECO:0000259" key="2">
    <source>
        <dbReference type="Pfam" id="PF06713"/>
    </source>
</evidence>
<dbReference type="RefSeq" id="WP_238727401.1">
    <property type="nucleotide sequence ID" value="NZ_JAHQCX010000019.1"/>
</dbReference>
<protein>
    <submittedName>
        <fullName evidence="3">PH domain-containing protein</fullName>
    </submittedName>
</protein>
<proteinExistence type="predicted"/>
<name>A0ABS6KD04_9FIRM</name>
<dbReference type="EMBL" id="JAHQCX010000019">
    <property type="protein sequence ID" value="MBU9728381.1"/>
    <property type="molecule type" value="Genomic_DNA"/>
</dbReference>
<organism evidence="3 4">
    <name type="scientific">Diplocloster modestus</name>
    <dbReference type="NCBI Taxonomy" id="2850322"/>
    <lineage>
        <taxon>Bacteria</taxon>
        <taxon>Bacillati</taxon>
        <taxon>Bacillota</taxon>
        <taxon>Clostridia</taxon>
        <taxon>Lachnospirales</taxon>
        <taxon>Lachnospiraceae</taxon>
        <taxon>Diplocloster</taxon>
    </lineage>
</organism>
<evidence type="ECO:0000313" key="3">
    <source>
        <dbReference type="EMBL" id="MBU9728381.1"/>
    </source>
</evidence>
<dbReference type="Pfam" id="PF06713">
    <property type="entry name" value="bPH_4"/>
    <property type="match status" value="1"/>
</dbReference>